<dbReference type="Proteomes" id="UP001202248">
    <property type="component" value="Unassembled WGS sequence"/>
</dbReference>
<gene>
    <name evidence="2" type="ORF">MKP09_08465</name>
</gene>
<protein>
    <recommendedName>
        <fullName evidence="1">Conjugative transposon TraJ C-terminal domain-containing protein</fullName>
    </recommendedName>
</protein>
<feature type="domain" description="Conjugative transposon TraJ C-terminal" evidence="1">
    <location>
        <begin position="1"/>
        <end position="94"/>
    </location>
</feature>
<sequence>MIFLIIGIFGYFSVPSIANHILWVGGGDSLTGRATGAAMAAGGVAGAVTGTAASTMAIGASNLAKAPYNIYEGYKSGDNTKESTGYMQDKIKGK</sequence>
<dbReference type="InterPro" id="IPR012424">
    <property type="entry name" value="Conjugative_transposon_TraJ_C"/>
</dbReference>
<keyword evidence="3" id="KW-1185">Reference proteome</keyword>
<dbReference type="EMBL" id="JAKWBL010000001">
    <property type="protein sequence ID" value="MCH5597932.1"/>
    <property type="molecule type" value="Genomic_DNA"/>
</dbReference>
<evidence type="ECO:0000313" key="2">
    <source>
        <dbReference type="EMBL" id="MCH5597932.1"/>
    </source>
</evidence>
<name>A0ABS9SHV2_9BACT</name>
<proteinExistence type="predicted"/>
<dbReference type="RefSeq" id="WP_240827284.1">
    <property type="nucleotide sequence ID" value="NZ_JAKWBL010000001.1"/>
</dbReference>
<evidence type="ECO:0000313" key="3">
    <source>
        <dbReference type="Proteomes" id="UP001202248"/>
    </source>
</evidence>
<dbReference type="Pfam" id="PF07863">
    <property type="entry name" value="CtnDOT_TraJ"/>
    <property type="match status" value="1"/>
</dbReference>
<accession>A0ABS9SHV2</accession>
<organism evidence="2 3">
    <name type="scientific">Niabella ginsengisoli</name>
    <dbReference type="NCBI Taxonomy" id="522298"/>
    <lineage>
        <taxon>Bacteria</taxon>
        <taxon>Pseudomonadati</taxon>
        <taxon>Bacteroidota</taxon>
        <taxon>Chitinophagia</taxon>
        <taxon>Chitinophagales</taxon>
        <taxon>Chitinophagaceae</taxon>
        <taxon>Niabella</taxon>
    </lineage>
</organism>
<evidence type="ECO:0000259" key="1">
    <source>
        <dbReference type="Pfam" id="PF07863"/>
    </source>
</evidence>
<reference evidence="2 3" key="1">
    <citation type="submission" date="2022-02" db="EMBL/GenBank/DDBJ databases">
        <authorList>
            <person name="Min J."/>
        </authorList>
    </citation>
    <scope>NUCLEOTIDE SEQUENCE [LARGE SCALE GENOMIC DNA]</scope>
    <source>
        <strain evidence="2 3">GR10-1</strain>
    </source>
</reference>
<comment type="caution">
    <text evidence="2">The sequence shown here is derived from an EMBL/GenBank/DDBJ whole genome shotgun (WGS) entry which is preliminary data.</text>
</comment>